<name>A0AAX4JF58_9MICR</name>
<sequence length="567" mass="66501">MNILNVFSVMVFSLAQEEDIISEFINTTLVENKQKQMQYVDLGPCEVNVMLNLKKSGILHVRRYIINCSPDLKRYERTIKISCENKTINDIVKIIEKSISEMKLSTSVPVIFQYFEEDLDRCINPNSFATVEDLVEKILRINEKNKKKRNKDQFYFHKIIKLESSTTNSASEKSSNNSPNYIIRHHFRQYLTPDMEKTDEEFWIILKINAGGRYYLLYLTMEDKKNCLKILENKKYDPNDPIMKEIKNLFGSYGNISTFKSLNKYLNNNTTEKNVVEEERHISFRSLEKKKDIGNLESLKSFKNFFGLDMAKIAIKSDWISESKEIDNKIRALYDMRNDEGVNMLYHLLEKHEKREFILRSVFKKGRTVFSISFANLLRSEEIINVDDLIFLFEGEEEDEKTKIIKTICENISKLSASGLFLFDIHLFLATERYINEKTKTEDEKDLFFENLRNIGNLIKSSNNTQECNGNEKNENFNLIEIMKEINQKVNENVETADINMNIIEKLNPVFSQEETKSIVCANPGRCQEFLTNEDIENTENNNAEPEKKANYEGSFLDEKRNQRNNR</sequence>
<proteinExistence type="predicted"/>
<evidence type="ECO:0000256" key="1">
    <source>
        <dbReference type="SAM" id="MobiDB-lite"/>
    </source>
</evidence>
<feature type="compositionally biased region" description="Basic and acidic residues" evidence="1">
    <location>
        <begin position="545"/>
        <end position="567"/>
    </location>
</feature>
<protein>
    <submittedName>
        <fullName evidence="2">Uncharacterized protein</fullName>
    </submittedName>
</protein>
<accession>A0AAX4JF58</accession>
<dbReference type="EMBL" id="CP142735">
    <property type="protein sequence ID" value="WUR04654.1"/>
    <property type="molecule type" value="Genomic_DNA"/>
</dbReference>
<dbReference type="Proteomes" id="UP001334084">
    <property type="component" value="Chromosome 10"/>
</dbReference>
<keyword evidence="3" id="KW-1185">Reference proteome</keyword>
<gene>
    <name evidence="2" type="ORF">VNE69_10006</name>
</gene>
<feature type="region of interest" description="Disordered" evidence="1">
    <location>
        <begin position="535"/>
        <end position="567"/>
    </location>
</feature>
<dbReference type="GeneID" id="90542488"/>
<dbReference type="KEGG" id="vnx:VNE69_10006"/>
<evidence type="ECO:0000313" key="3">
    <source>
        <dbReference type="Proteomes" id="UP001334084"/>
    </source>
</evidence>
<reference evidence="2" key="1">
    <citation type="journal article" date="2024" name="BMC Genomics">
        <title>Functional annotation of a divergent genome using sequence and structure-based similarity.</title>
        <authorList>
            <person name="Svedberg D."/>
            <person name="Winiger R.R."/>
            <person name="Berg A."/>
            <person name="Sharma H."/>
            <person name="Tellgren-Roth C."/>
            <person name="Debrunner-Vossbrinck B.A."/>
            <person name="Vossbrinck C.R."/>
            <person name="Barandun J."/>
        </authorList>
    </citation>
    <scope>NUCLEOTIDE SEQUENCE</scope>
    <source>
        <strain evidence="2">Illinois isolate</strain>
    </source>
</reference>
<dbReference type="RefSeq" id="XP_065330799.1">
    <property type="nucleotide sequence ID" value="XM_065474727.1"/>
</dbReference>
<dbReference type="AlphaFoldDB" id="A0AAX4JF58"/>
<evidence type="ECO:0000313" key="2">
    <source>
        <dbReference type="EMBL" id="WUR04654.1"/>
    </source>
</evidence>
<organism evidence="2 3">
    <name type="scientific">Vairimorpha necatrix</name>
    <dbReference type="NCBI Taxonomy" id="6039"/>
    <lineage>
        <taxon>Eukaryota</taxon>
        <taxon>Fungi</taxon>
        <taxon>Fungi incertae sedis</taxon>
        <taxon>Microsporidia</taxon>
        <taxon>Nosematidae</taxon>
        <taxon>Vairimorpha</taxon>
    </lineage>
</organism>